<accession>A0A6V8KNU1</accession>
<evidence type="ECO:0000256" key="1">
    <source>
        <dbReference type="SAM" id="Phobius"/>
    </source>
</evidence>
<keyword evidence="1" id="KW-0472">Membrane</keyword>
<feature type="transmembrane region" description="Helical" evidence="1">
    <location>
        <begin position="38"/>
        <end position="61"/>
    </location>
</feature>
<proteinExistence type="predicted"/>
<sequence length="163" mass="17334">MLTTVDSGRWALLAVAVGVAATAAVEFFRYPLDATSFVLGWAVAGCAWLLAIAATVAGTLLTFWRRDGLSAILLALVAALGLAVVVRKDLELGYPCAYHLAHRSDFAAAAARGDTVQWMSNWDGYGYGYAHLPTARHGQKLTIDGTSVTTAASLGNGWWFVRS</sequence>
<keyword evidence="1" id="KW-0812">Transmembrane</keyword>
<reference evidence="2 3" key="2">
    <citation type="submission" date="2020-03" db="EMBL/GenBank/DDBJ databases">
        <authorList>
            <person name="Ichikawa N."/>
            <person name="Kimura A."/>
            <person name="Kitahashi Y."/>
            <person name="Uohara A."/>
        </authorList>
    </citation>
    <scope>NUCLEOTIDE SEQUENCE [LARGE SCALE GENOMIC DNA]</scope>
    <source>
        <strain evidence="2 3">NBRC 108639</strain>
    </source>
</reference>
<keyword evidence="1" id="KW-1133">Transmembrane helix</keyword>
<name>A0A6V8KNU1_9ACTN</name>
<reference evidence="2 3" key="1">
    <citation type="submission" date="2020-03" db="EMBL/GenBank/DDBJ databases">
        <title>Whole genome shotgun sequence of Phytohabitans houttuyneae NBRC 108639.</title>
        <authorList>
            <person name="Komaki H."/>
            <person name="Tamura T."/>
        </authorList>
    </citation>
    <scope>NUCLEOTIDE SEQUENCE [LARGE SCALE GENOMIC DNA]</scope>
    <source>
        <strain evidence="2 3">NBRC 108639</strain>
    </source>
</reference>
<dbReference type="Proteomes" id="UP000482800">
    <property type="component" value="Unassembled WGS sequence"/>
</dbReference>
<dbReference type="AlphaFoldDB" id="A0A6V8KNU1"/>
<gene>
    <name evidence="2" type="ORF">Phou_077260</name>
</gene>
<feature type="transmembrane region" description="Helical" evidence="1">
    <location>
        <begin position="12"/>
        <end position="32"/>
    </location>
</feature>
<organism evidence="2 3">
    <name type="scientific">Phytohabitans houttuyneae</name>
    <dbReference type="NCBI Taxonomy" id="1076126"/>
    <lineage>
        <taxon>Bacteria</taxon>
        <taxon>Bacillati</taxon>
        <taxon>Actinomycetota</taxon>
        <taxon>Actinomycetes</taxon>
        <taxon>Micromonosporales</taxon>
        <taxon>Micromonosporaceae</taxon>
    </lineage>
</organism>
<keyword evidence="3" id="KW-1185">Reference proteome</keyword>
<evidence type="ECO:0000313" key="3">
    <source>
        <dbReference type="Proteomes" id="UP000482800"/>
    </source>
</evidence>
<protein>
    <submittedName>
        <fullName evidence="2">Uncharacterized protein</fullName>
    </submittedName>
</protein>
<dbReference type="EMBL" id="BLPF01000003">
    <property type="protein sequence ID" value="GFJ83546.1"/>
    <property type="molecule type" value="Genomic_DNA"/>
</dbReference>
<evidence type="ECO:0000313" key="2">
    <source>
        <dbReference type="EMBL" id="GFJ83546.1"/>
    </source>
</evidence>
<feature type="transmembrane region" description="Helical" evidence="1">
    <location>
        <begin position="68"/>
        <end position="86"/>
    </location>
</feature>
<comment type="caution">
    <text evidence="2">The sequence shown here is derived from an EMBL/GenBank/DDBJ whole genome shotgun (WGS) entry which is preliminary data.</text>
</comment>
<dbReference type="RefSeq" id="WP_173066182.1">
    <property type="nucleotide sequence ID" value="NZ_BAABGO010000047.1"/>
</dbReference>